<comment type="similarity">
    <text evidence="3">Belongs to the glycosyl hydrolase 24 family.</text>
</comment>
<evidence type="ECO:0000256" key="1">
    <source>
        <dbReference type="ARBA" id="ARBA00022529"/>
    </source>
</evidence>
<keyword evidence="2 3" id="KW-0081">Bacteriolytic enzyme</keyword>
<gene>
    <name evidence="4" type="ORF">PssvBMR5_gp45</name>
</gene>
<keyword evidence="5" id="KW-1185">Reference proteome</keyword>
<accession>A0A6M3TCW4</accession>
<keyword evidence="1 3" id="KW-0929">Antimicrobial</keyword>
<dbReference type="GO" id="GO:0009253">
    <property type="term" value="P:peptidoglycan catabolic process"/>
    <property type="evidence" value="ECO:0007669"/>
    <property type="project" value="InterPro"/>
</dbReference>
<sequence>MVQRTSEEFQLRTPGEAQVQALRLGPGKVERSDYAGPSAGSQALDGLLSITGQAVNQKIGQEVQEKYLDGQRARMAGVSQDTVDSDIFSKPFVNGGYQDEDYRIEQANMAREMQELIQTRGQSMSPTEFGKVVQDRASKFVGGYSKLSANGQVQAMNSQESMERALFTKQATAYGQWSINEGAKRFLTQGNQIITDLAASKDDPVAYEAHMQRAALMYRDLRSTEKLPVEMRQKIANEYLGALVGADQRDVVESLRNEGMLNDMSFDDRKALDAQMRESKTRTSSLDSLGVIQDNSKIEEQAAQGSLPADQLTSYITREIETGRMTYAQAKKLRISALKGMANQDDQQALMVAVGNRDPNAMAALGYTVSESLEAMDKQLAKAGVPLEDRLKAGLSAGLSMGVLPKSYGDTIGQSVRSVAAAAQGQEVPASFVNSLNSVVSTLVVAEQKNPGARGVLLGSLPSDTQASMAYVLQQQEHGVAPAQAIKEYSTNREAFAKLDALDQGLKTQTFRKELMDRVDSEVYSGVTGRLGNLLRGEANLSTNPYHAAAMGAALTDELANITSDRNNMGLNVESALDMAVGNVQARTITVGEPGFLGTGEARRGLILPRGVDVAQVFGSADKQQIGRILSKDYPAEPGFESSFTFNRATGKLQNVLLNPNGQIVKQVDVDPQAVGKKVLQEQERVLNEAGAAHFGAPIEMDGQQFRIDGGNTYGVPVRIAYNFRKELSGMEGLRLNVYKDRNGLAVGVGHNVTGQLKEGQAIPLAQAEQWYREDTDKAMQQGTQLARELGVQDPNAMVGLAGAVFQLGAAGLREHTKTAEAIRNRDAETFAKEVRSSAWAQQTPNRAEWFIRKMAPHFSGLGVLSNTSARYQ</sequence>
<name>A0A6M3TCW4_9CAUD</name>
<dbReference type="Pfam" id="PF00959">
    <property type="entry name" value="Phage_lysozyme"/>
    <property type="match status" value="1"/>
</dbReference>
<keyword evidence="3" id="KW-0326">Glycosidase</keyword>
<protein>
    <recommendedName>
        <fullName evidence="3">Lysozyme</fullName>
        <ecNumber evidence="3">3.2.1.17</ecNumber>
    </recommendedName>
</protein>
<keyword evidence="3" id="KW-0378">Hydrolase</keyword>
<organism evidence="4 5">
    <name type="scientific">Pseudomonas phage MR5</name>
    <dbReference type="NCBI Taxonomy" id="2711172"/>
    <lineage>
        <taxon>Viruses</taxon>
        <taxon>Duplodnaviria</taxon>
        <taxon>Heunggongvirae</taxon>
        <taxon>Uroviricota</taxon>
        <taxon>Caudoviricetes</taxon>
        <taxon>Autographivirales</taxon>
        <taxon>Autoscriptoviridae</taxon>
        <taxon>Krylovirinae</taxon>
        <taxon>Mojovirus</taxon>
        <taxon>Mojovirus MR5</taxon>
    </lineage>
</organism>
<dbReference type="Gene3D" id="1.10.530.40">
    <property type="match status" value="1"/>
</dbReference>
<proteinExistence type="inferred from homology"/>
<dbReference type="GO" id="GO:0003796">
    <property type="term" value="F:lysozyme activity"/>
    <property type="evidence" value="ECO:0007669"/>
    <property type="project" value="UniProtKB-EC"/>
</dbReference>
<dbReference type="EMBL" id="MT104468">
    <property type="protein sequence ID" value="QJD54813.1"/>
    <property type="molecule type" value="Genomic_DNA"/>
</dbReference>
<dbReference type="EC" id="3.2.1.17" evidence="3"/>
<dbReference type="InterPro" id="IPR023347">
    <property type="entry name" value="Lysozyme_dom_sf"/>
</dbReference>
<evidence type="ECO:0000313" key="5">
    <source>
        <dbReference type="Proteomes" id="UP000501738"/>
    </source>
</evidence>
<dbReference type="GO" id="GO:0042742">
    <property type="term" value="P:defense response to bacterium"/>
    <property type="evidence" value="ECO:0007669"/>
    <property type="project" value="UniProtKB-KW"/>
</dbReference>
<comment type="catalytic activity">
    <reaction evidence="3">
        <text>Hydrolysis of (1-&gt;4)-beta-linkages between N-acetylmuramic acid and N-acetyl-D-glucosamine residues in a peptidoglycan and between N-acetyl-D-glucosamine residues in chitodextrins.</text>
        <dbReference type="EC" id="3.2.1.17"/>
    </reaction>
</comment>
<dbReference type="SUPFAM" id="SSF53955">
    <property type="entry name" value="Lysozyme-like"/>
    <property type="match status" value="1"/>
</dbReference>
<dbReference type="GO" id="GO:0016998">
    <property type="term" value="P:cell wall macromolecule catabolic process"/>
    <property type="evidence" value="ECO:0007669"/>
    <property type="project" value="InterPro"/>
</dbReference>
<evidence type="ECO:0000313" key="4">
    <source>
        <dbReference type="EMBL" id="QJD54813.1"/>
    </source>
</evidence>
<dbReference type="InterPro" id="IPR002196">
    <property type="entry name" value="Glyco_hydro_24"/>
</dbReference>
<dbReference type="GO" id="GO:0031640">
    <property type="term" value="P:killing of cells of another organism"/>
    <property type="evidence" value="ECO:0007669"/>
    <property type="project" value="UniProtKB-KW"/>
</dbReference>
<dbReference type="Proteomes" id="UP000501738">
    <property type="component" value="Segment"/>
</dbReference>
<evidence type="ECO:0000256" key="3">
    <source>
        <dbReference type="RuleBase" id="RU003788"/>
    </source>
</evidence>
<reference evidence="4 5" key="1">
    <citation type="journal article" date="2020" name="Microb. Biotechnol.">
        <title>Phage biocontrol to combat Pseudomonas syringae pathogens causing disease in cherry.</title>
        <authorList>
            <person name="Rabiey M."/>
            <person name="Roy S.R."/>
            <person name="Holtappels D."/>
            <person name="Franceschetti L."/>
            <person name="Quilty B.J."/>
            <person name="Creeth R."/>
            <person name="Sundin G.W."/>
            <person name="Wagemans J."/>
            <person name="Lavigne R."/>
            <person name="Jackson R.W."/>
        </authorList>
    </citation>
    <scope>NUCLEOTIDE SEQUENCE [LARGE SCALE GENOMIC DNA]</scope>
</reference>
<evidence type="ECO:0000256" key="2">
    <source>
        <dbReference type="ARBA" id="ARBA00022638"/>
    </source>
</evidence>
<dbReference type="InterPro" id="IPR023346">
    <property type="entry name" value="Lysozyme-like_dom_sf"/>
</dbReference>